<feature type="transmembrane region" description="Helical" evidence="1">
    <location>
        <begin position="32"/>
        <end position="51"/>
    </location>
</feature>
<gene>
    <name evidence="2" type="ORF">DY130_01715</name>
</gene>
<name>A0A9Q8MUT4_9LACO</name>
<reference evidence="2" key="1">
    <citation type="submission" date="2018-08" db="EMBL/GenBank/DDBJ databases">
        <title>Comparative genomics of wild bee and flower associated Lactobacillus reveals potential adaptation to the bee host.</title>
        <authorList>
            <person name="Vuong H.Q."/>
            <person name="Mcfrederick Q.S."/>
        </authorList>
    </citation>
    <scope>NUCLEOTIDE SEQUENCE</scope>
    <source>
        <strain evidence="2">HV_63</strain>
    </source>
</reference>
<evidence type="ECO:0000256" key="1">
    <source>
        <dbReference type="SAM" id="Phobius"/>
    </source>
</evidence>
<proteinExistence type="predicted"/>
<accession>A0A9Q8MUT4</accession>
<organism evidence="2 3">
    <name type="scientific">Apilactobacillus micheneri</name>
    <dbReference type="NCBI Taxonomy" id="1899430"/>
    <lineage>
        <taxon>Bacteria</taxon>
        <taxon>Bacillati</taxon>
        <taxon>Bacillota</taxon>
        <taxon>Bacilli</taxon>
        <taxon>Lactobacillales</taxon>
        <taxon>Lactobacillaceae</taxon>
        <taxon>Apilactobacillus</taxon>
    </lineage>
</organism>
<feature type="transmembrane region" description="Helical" evidence="1">
    <location>
        <begin position="63"/>
        <end position="81"/>
    </location>
</feature>
<sequence length="82" mass="9576">MQTQDEKSYNAYISFQSILLFLYIININNMSMVLRILSALILLGMYFWGIYKFPNRFHKNTKIITTLSLIIGLFLMVIASSM</sequence>
<keyword evidence="1" id="KW-0812">Transmembrane</keyword>
<comment type="caution">
    <text evidence="2">The sequence shown here is derived from an EMBL/GenBank/DDBJ whole genome shotgun (WGS) entry which is preliminary data.</text>
</comment>
<dbReference type="RefSeq" id="WP_140936165.1">
    <property type="nucleotide sequence ID" value="NZ_QUBF01000001.1"/>
</dbReference>
<dbReference type="EMBL" id="QUBG01000001">
    <property type="protein sequence ID" value="TPR46259.1"/>
    <property type="molecule type" value="Genomic_DNA"/>
</dbReference>
<protein>
    <submittedName>
        <fullName evidence="2">Uncharacterized protein</fullName>
    </submittedName>
</protein>
<keyword evidence="1" id="KW-1133">Transmembrane helix</keyword>
<keyword evidence="1" id="KW-0472">Membrane</keyword>
<evidence type="ECO:0000313" key="3">
    <source>
        <dbReference type="Proteomes" id="UP000784700"/>
    </source>
</evidence>
<dbReference type="Proteomes" id="UP000784700">
    <property type="component" value="Unassembled WGS sequence"/>
</dbReference>
<feature type="transmembrane region" description="Helical" evidence="1">
    <location>
        <begin position="9"/>
        <end position="26"/>
    </location>
</feature>
<evidence type="ECO:0000313" key="2">
    <source>
        <dbReference type="EMBL" id="TPR46259.1"/>
    </source>
</evidence>
<dbReference type="AlphaFoldDB" id="A0A9Q8MUT4"/>
<dbReference type="GeneID" id="58107844"/>